<protein>
    <submittedName>
        <fullName evidence="2">Uncharacterized protein</fullName>
    </submittedName>
</protein>
<evidence type="ECO:0000313" key="3">
    <source>
        <dbReference type="Proteomes" id="UP000218968"/>
    </source>
</evidence>
<name>A0A290XDV4_9GAMM</name>
<dbReference type="OrthoDB" id="5976155at2"/>
<proteinExistence type="predicted"/>
<dbReference type="AlphaFoldDB" id="A0A290XDV4"/>
<gene>
    <name evidence="2" type="ORF">CNR27_07195</name>
</gene>
<evidence type="ECO:0000256" key="1">
    <source>
        <dbReference type="SAM" id="MobiDB-lite"/>
    </source>
</evidence>
<sequence length="70" mass="7411">MTQDNTPDTARGPLEKTRTPDAPKVPGESAEKRDQDERNDPASMPGAVAGNTARRSGDGPPGNPGNRKRD</sequence>
<evidence type="ECO:0000313" key="2">
    <source>
        <dbReference type="EMBL" id="ATD67251.1"/>
    </source>
</evidence>
<dbReference type="Proteomes" id="UP000218968">
    <property type="component" value="Chromosome"/>
</dbReference>
<dbReference type="RefSeq" id="WP_096297573.1">
    <property type="nucleotide sequence ID" value="NZ_CP023406.1"/>
</dbReference>
<accession>A0A290XDV4</accession>
<dbReference type="EMBL" id="CP023406">
    <property type="protein sequence ID" value="ATD67251.1"/>
    <property type="molecule type" value="Genomic_DNA"/>
</dbReference>
<feature type="compositionally biased region" description="Basic and acidic residues" evidence="1">
    <location>
        <begin position="29"/>
        <end position="40"/>
    </location>
</feature>
<reference evidence="3" key="1">
    <citation type="submission" date="2017-09" db="EMBL/GenBank/DDBJ databases">
        <title>Luteimonas liuhanmingii sp.nov., isolated from the intestinal contents of Tibetan Plateau Pika in Yushu, Qinghai Province, China.</title>
        <authorList>
            <person name="Gui Z."/>
        </authorList>
    </citation>
    <scope>NUCLEOTIDE SEQUENCE [LARGE SCALE GENOMIC DNA]</scope>
    <source>
        <strain evidence="3">100111</strain>
    </source>
</reference>
<organism evidence="2 3">
    <name type="scientific">Luteimonas chenhongjianii</name>
    <dbReference type="NCBI Taxonomy" id="2006110"/>
    <lineage>
        <taxon>Bacteria</taxon>
        <taxon>Pseudomonadati</taxon>
        <taxon>Pseudomonadota</taxon>
        <taxon>Gammaproteobacteria</taxon>
        <taxon>Lysobacterales</taxon>
        <taxon>Lysobacteraceae</taxon>
        <taxon>Luteimonas</taxon>
    </lineage>
</organism>
<feature type="region of interest" description="Disordered" evidence="1">
    <location>
        <begin position="1"/>
        <end position="70"/>
    </location>
</feature>
<dbReference type="KEGG" id="lum:CNR27_07195"/>
<keyword evidence="3" id="KW-1185">Reference proteome</keyword>